<feature type="domain" description="DNA-binding transcriptional repressor CapW C-terminal dimerisation" evidence="2">
    <location>
        <begin position="208"/>
        <end position="277"/>
    </location>
</feature>
<evidence type="ECO:0000259" key="3">
    <source>
        <dbReference type="Pfam" id="PF26109"/>
    </source>
</evidence>
<accession>A0A1A8T6B1</accession>
<feature type="domain" description="WYL" evidence="1">
    <location>
        <begin position="121"/>
        <end position="187"/>
    </location>
</feature>
<dbReference type="Pfam" id="PF26109">
    <property type="entry name" value="WHD_BrxR"/>
    <property type="match status" value="1"/>
</dbReference>
<dbReference type="InterPro" id="IPR026881">
    <property type="entry name" value="WYL_dom"/>
</dbReference>
<dbReference type="Pfam" id="PF13280">
    <property type="entry name" value="WYL"/>
    <property type="match status" value="1"/>
</dbReference>
<dbReference type="PIRSF" id="PIRSF015558">
    <property type="entry name" value="Txn_reg_DeoR_prd"/>
    <property type="match status" value="1"/>
</dbReference>
<dbReference type="InterPro" id="IPR059019">
    <property type="entry name" value="WHD_CapW"/>
</dbReference>
<reference evidence="4 5" key="1">
    <citation type="submission" date="2016-06" db="EMBL/GenBank/DDBJ databases">
        <authorList>
            <person name="Kjaerup R.B."/>
            <person name="Dalgaard T.S."/>
            <person name="Juul-Madsen H.R."/>
        </authorList>
    </citation>
    <scope>NUCLEOTIDE SEQUENCE [LARGE SCALE GENOMIC DNA]</scope>
    <source>
        <strain evidence="4 5">CECT 5080</strain>
    </source>
</reference>
<dbReference type="OrthoDB" id="6400324at2"/>
<evidence type="ECO:0000313" key="4">
    <source>
        <dbReference type="EMBL" id="SBS27683.1"/>
    </source>
</evidence>
<organism evidence="4 5">
    <name type="scientific">Marinomonas aquimarina</name>
    <dbReference type="NCBI Taxonomy" id="295068"/>
    <lineage>
        <taxon>Bacteria</taxon>
        <taxon>Pseudomonadati</taxon>
        <taxon>Pseudomonadota</taxon>
        <taxon>Gammaproteobacteria</taxon>
        <taxon>Oceanospirillales</taxon>
        <taxon>Oceanospirillaceae</taxon>
        <taxon>Marinomonas</taxon>
    </lineage>
</organism>
<protein>
    <submittedName>
        <fullName evidence="4">Uncharacterized protein</fullName>
    </submittedName>
</protein>
<evidence type="ECO:0000259" key="2">
    <source>
        <dbReference type="Pfam" id="PF26107"/>
    </source>
</evidence>
<dbReference type="STRING" id="295068.MAQ5080_00890"/>
<dbReference type="Proteomes" id="UP000092627">
    <property type="component" value="Unassembled WGS sequence"/>
</dbReference>
<dbReference type="InterPro" id="IPR059020">
    <property type="entry name" value="CapW_CTD"/>
</dbReference>
<evidence type="ECO:0000259" key="1">
    <source>
        <dbReference type="Pfam" id="PF13280"/>
    </source>
</evidence>
<proteinExistence type="predicted"/>
<dbReference type="InterPro" id="IPR016634">
    <property type="entry name" value="CapW-like"/>
</dbReference>
<dbReference type="EMBL" id="FLOC01000003">
    <property type="protein sequence ID" value="SBS27683.1"/>
    <property type="molecule type" value="Genomic_DNA"/>
</dbReference>
<feature type="domain" description="DNA-binding transcriptional repressor CapW winged helix-turn-helix" evidence="3">
    <location>
        <begin position="13"/>
        <end position="86"/>
    </location>
</feature>
<gene>
    <name evidence="4" type="ORF">MAQ5080_00890</name>
</gene>
<keyword evidence="5" id="KW-1185">Reference proteome</keyword>
<dbReference type="AlphaFoldDB" id="A0A1A8T6B1"/>
<dbReference type="RefSeq" id="WP_067207061.1">
    <property type="nucleotide sequence ID" value="NZ_FLOC01000003.1"/>
</dbReference>
<name>A0A1A8T6B1_9GAMM</name>
<dbReference type="Pfam" id="PF26107">
    <property type="entry name" value="BrxR_CTD"/>
    <property type="match status" value="1"/>
</dbReference>
<dbReference type="PROSITE" id="PS52050">
    <property type="entry name" value="WYL"/>
    <property type="match status" value="1"/>
</dbReference>
<evidence type="ECO:0000313" key="5">
    <source>
        <dbReference type="Proteomes" id="UP000092627"/>
    </source>
</evidence>
<sequence>MDIKQWGTPNPNWLIELLLYWEGHINSRAITELFAVTRQTAGKWIKTYHTETGLPVDYQASSKAFHAPVFHTPHYISGAIDEYLDWRQLGLFPNRSHDTQVSETQGVTRIVMPRRFVAPEIMRPLIQALDSGTAADANYLSISGSAAQERILYPHTFVKAANRWHVRAYCEHARDFRDFVLSRFISVDFDGTPATFTAKDDQAWSAPVEIILEPDQRLTSQQKAIIEHDYGMQNGQLVIATTGALVKYTLDDLQIKTKMLEVNPQAQQLVCVNYADIKPWLYD</sequence>